<dbReference type="STRING" id="112234.SAMN05421768_103464"/>
<keyword evidence="5" id="KW-1185">Reference proteome</keyword>
<accession>A0A1N7I9Y4</accession>
<protein>
    <recommendedName>
        <fullName evidence="6">DUF2059 domain-containing protein</fullName>
    </recommendedName>
</protein>
<dbReference type="AlphaFoldDB" id="A0A1N7I9Y4"/>
<dbReference type="EMBL" id="CP033926">
    <property type="protein sequence ID" value="AZB01091.1"/>
    <property type="molecule type" value="Genomic_DNA"/>
</dbReference>
<evidence type="ECO:0000313" key="4">
    <source>
        <dbReference type="Proteomes" id="UP000186106"/>
    </source>
</evidence>
<dbReference type="Proteomes" id="UP000279541">
    <property type="component" value="Chromosome"/>
</dbReference>
<dbReference type="RefSeq" id="WP_076353185.1">
    <property type="nucleotide sequence ID" value="NZ_CAMIMN010000407.1"/>
</dbReference>
<evidence type="ECO:0000313" key="2">
    <source>
        <dbReference type="EMBL" id="AZB01091.1"/>
    </source>
</evidence>
<evidence type="ECO:0000313" key="3">
    <source>
        <dbReference type="EMBL" id="SIS33869.1"/>
    </source>
</evidence>
<proteinExistence type="predicted"/>
<sequence length="150" mass="17255">MKYIVSLFFVVFSSFAAAQEFPPPPPAMSNLSQQKLIDEFIEASQYKEALINYAKEYLELKMFDYNVDPPKELLTKKQANSIINNFNFDDFKISLYSSFSFISEKNLKELIKFHKSIGGKLSRGNSALLMTPTIDLNIKNQMDYAIENIK</sequence>
<gene>
    <name evidence="2" type="ORF">EG359_16360</name>
    <name evidence="3" type="ORF">SAMN05421768_103464</name>
</gene>
<evidence type="ECO:0000313" key="5">
    <source>
        <dbReference type="Proteomes" id="UP000279541"/>
    </source>
</evidence>
<dbReference type="EMBL" id="FTNZ01000003">
    <property type="protein sequence ID" value="SIS33869.1"/>
    <property type="molecule type" value="Genomic_DNA"/>
</dbReference>
<organism evidence="3 4">
    <name type="scientific">Chryseobacterium joostei</name>
    <dbReference type="NCBI Taxonomy" id="112234"/>
    <lineage>
        <taxon>Bacteria</taxon>
        <taxon>Pseudomonadati</taxon>
        <taxon>Bacteroidota</taxon>
        <taxon>Flavobacteriia</taxon>
        <taxon>Flavobacteriales</taxon>
        <taxon>Weeksellaceae</taxon>
        <taxon>Chryseobacterium group</taxon>
        <taxon>Chryseobacterium</taxon>
    </lineage>
</organism>
<feature type="signal peptide" evidence="1">
    <location>
        <begin position="1"/>
        <end position="18"/>
    </location>
</feature>
<keyword evidence="1" id="KW-0732">Signal</keyword>
<evidence type="ECO:0000256" key="1">
    <source>
        <dbReference type="SAM" id="SignalP"/>
    </source>
</evidence>
<reference evidence="3 4" key="1">
    <citation type="submission" date="2017-01" db="EMBL/GenBank/DDBJ databases">
        <authorList>
            <person name="Mah S.A."/>
            <person name="Swanson W.J."/>
            <person name="Moy G.W."/>
            <person name="Vacquier V.D."/>
        </authorList>
    </citation>
    <scope>NUCLEOTIDE SEQUENCE [LARGE SCALE GENOMIC DNA]</scope>
    <source>
        <strain evidence="3 4">DSM 16927</strain>
    </source>
</reference>
<feature type="chain" id="PRO_5044563349" description="DUF2059 domain-containing protein" evidence="1">
    <location>
        <begin position="19"/>
        <end position="150"/>
    </location>
</feature>
<dbReference type="Proteomes" id="UP000186106">
    <property type="component" value="Unassembled WGS sequence"/>
</dbReference>
<evidence type="ECO:0008006" key="6">
    <source>
        <dbReference type="Google" id="ProtNLM"/>
    </source>
</evidence>
<name>A0A1N7I9Y4_9FLAO</name>
<dbReference type="KEGG" id="cjt:EG359_16360"/>
<dbReference type="OrthoDB" id="1274104at2"/>
<reference evidence="2 5" key="2">
    <citation type="submission" date="2018-11" db="EMBL/GenBank/DDBJ databases">
        <title>Proposal to divide the Flavobacteriaceae and reorganize its genera based on Amino Acid Identity values calculated from whole genome sequences.</title>
        <authorList>
            <person name="Nicholson A.C."/>
            <person name="Gulvik C.A."/>
            <person name="Whitney A.M."/>
            <person name="Humrighouse B.W."/>
            <person name="Bell M."/>
            <person name="Holmes B."/>
            <person name="Steigerwalt A.G."/>
            <person name="Villarma A."/>
            <person name="Sheth M."/>
            <person name="Batra D."/>
            <person name="Pryor J."/>
            <person name="Bernardet J.-F."/>
            <person name="Hugo C."/>
            <person name="Kampfer P."/>
            <person name="Newman J."/>
            <person name="McQuiston J.R."/>
        </authorList>
    </citation>
    <scope>NUCLEOTIDE SEQUENCE [LARGE SCALE GENOMIC DNA]</scope>
    <source>
        <strain evidence="2 5">DSM 16927</strain>
    </source>
</reference>